<comment type="caution">
    <text evidence="2">The sequence shown here is derived from an EMBL/GenBank/DDBJ whole genome shotgun (WGS) entry which is preliminary data.</text>
</comment>
<dbReference type="AlphaFoldDB" id="A0A0M0K2C1"/>
<feature type="region of interest" description="Disordered" evidence="1">
    <location>
        <begin position="164"/>
        <end position="191"/>
    </location>
</feature>
<dbReference type="EMBL" id="JWZX01001750">
    <property type="protein sequence ID" value="KOO32533.1"/>
    <property type="molecule type" value="Genomic_DNA"/>
</dbReference>
<evidence type="ECO:0000256" key="1">
    <source>
        <dbReference type="SAM" id="MobiDB-lite"/>
    </source>
</evidence>
<evidence type="ECO:0000313" key="3">
    <source>
        <dbReference type="Proteomes" id="UP000037460"/>
    </source>
</evidence>
<gene>
    <name evidence="2" type="ORF">Ctob_011079</name>
</gene>
<feature type="non-terminal residue" evidence="2">
    <location>
        <position position="191"/>
    </location>
</feature>
<organism evidence="2 3">
    <name type="scientific">Chrysochromulina tobinii</name>
    <dbReference type="NCBI Taxonomy" id="1460289"/>
    <lineage>
        <taxon>Eukaryota</taxon>
        <taxon>Haptista</taxon>
        <taxon>Haptophyta</taxon>
        <taxon>Prymnesiophyceae</taxon>
        <taxon>Prymnesiales</taxon>
        <taxon>Chrysochromulinaceae</taxon>
        <taxon>Chrysochromulina</taxon>
    </lineage>
</organism>
<keyword evidence="3" id="KW-1185">Reference proteome</keyword>
<accession>A0A0M0K2C1</accession>
<reference evidence="3" key="1">
    <citation type="journal article" date="2015" name="PLoS Genet.">
        <title>Genome Sequence and Transcriptome Analyses of Chrysochromulina tobin: Metabolic Tools for Enhanced Algal Fitness in the Prominent Order Prymnesiales (Haptophyceae).</title>
        <authorList>
            <person name="Hovde B.T."/>
            <person name="Deodato C.R."/>
            <person name="Hunsperger H.M."/>
            <person name="Ryken S.A."/>
            <person name="Yost W."/>
            <person name="Jha R.K."/>
            <person name="Patterson J."/>
            <person name="Monnat R.J. Jr."/>
            <person name="Barlow S.B."/>
            <person name="Starkenburg S.R."/>
            <person name="Cattolico R.A."/>
        </authorList>
    </citation>
    <scope>NUCLEOTIDE SEQUENCE</scope>
    <source>
        <strain evidence="3">CCMP291</strain>
    </source>
</reference>
<sequence>MDVTVADGGGDGGGDGIGEATTVADAIALIARVLPGTAPSEVSAVDAAAALLRLSPVEMGLYLGATLLAPPTASMIVPTAAPETARGVARGVAAIWDAHHAAGSATTDEAAALRRGDVSVPTAPMVAAERVLAFGDVAKADSEARRAHAAHTLLRYVRRLESALPSEEGLGEDEGDEDEDEVDGTMMRLME</sequence>
<dbReference type="Proteomes" id="UP000037460">
    <property type="component" value="Unassembled WGS sequence"/>
</dbReference>
<feature type="compositionally biased region" description="Acidic residues" evidence="1">
    <location>
        <begin position="169"/>
        <end position="183"/>
    </location>
</feature>
<proteinExistence type="predicted"/>
<name>A0A0M0K2C1_9EUKA</name>
<protein>
    <submittedName>
        <fullName evidence="2">Uncharacterized protein</fullName>
    </submittedName>
</protein>
<evidence type="ECO:0000313" key="2">
    <source>
        <dbReference type="EMBL" id="KOO32533.1"/>
    </source>
</evidence>